<evidence type="ECO:0000256" key="15">
    <source>
        <dbReference type="ARBA" id="ARBA00023136"/>
    </source>
</evidence>
<dbReference type="CDD" id="cd06899">
    <property type="entry name" value="lectin_legume_LecRK_Arcelin_ConA"/>
    <property type="match status" value="1"/>
</dbReference>
<keyword evidence="8 19" id="KW-0812">Transmembrane</keyword>
<dbReference type="InterPro" id="IPR008271">
    <property type="entry name" value="Ser/Thr_kinase_AS"/>
</dbReference>
<feature type="signal peptide" evidence="20">
    <location>
        <begin position="1"/>
        <end position="20"/>
    </location>
</feature>
<accession>A0A2Z7CLJ3</accession>
<keyword evidence="7" id="KW-0808">Transferase</keyword>
<sequence length="656" mass="72643">MLLLIIAVLIHYNLFDLAESHNFSYPSFDSASCADGSNLICWGSVSSGNGSLQITPHQSQQPKDTNEVGRVLYRNPVLAWPSSFSTTFTIKITSNSTASGDGMSFILAQDNGPSPPESYGSFVGILDPSTEGGVVHQLAVELDTYKNPREIDGNHMAIVTTSMERPVAVRSLSDIGINIHSGRNIRIKIEYDGWEKLLQIHAAYAGDCLVEFLSQKIILQDTVPQEVFVGFTGSTGHLPEVHHVLDWNFTMYELPKVSLSAGVGKTKGRKVWEIAAPIIVTFSVAVMVLVAAALKRRMLKHEKRDDMEKLTKNAANGPRYFTYKQLSRATRNFRKENLLGTGGFGSVYKGVLSDADFSNSVAVKKVNATSNQGEREFLAEICTIGRLRHKNLVQLHGWCHDRKQLLLVYEYMPNGSLDRYIGKDFLDWNTRYKILSGLASVLLYLHEECGSPVVHRDVKPNNVMLDSDFNAHLGDFGLARILQNNVCVTTMVAGTIGYLAPEVSFTGRATLESDVYSFGMVVIELVCGRRSKAMMEEFSLVDHVWNSLEKGLLISSVDQMLGGKFDKEQARRSLMVGLACLHPDQMLRPTMRKVVQVFLNPDEPLMDLPESRPTEVCLSLPSSSPSTTLTDTGSIAPHYACFLQDLPDEMTMKTDS</sequence>
<evidence type="ECO:0000256" key="6">
    <source>
        <dbReference type="ARBA" id="ARBA00022527"/>
    </source>
</evidence>
<dbReference type="Proteomes" id="UP000250235">
    <property type="component" value="Unassembled WGS sequence"/>
</dbReference>
<dbReference type="Pfam" id="PF00069">
    <property type="entry name" value="Pkinase"/>
    <property type="match status" value="1"/>
</dbReference>
<dbReference type="GO" id="GO:0002229">
    <property type="term" value="P:defense response to oomycetes"/>
    <property type="evidence" value="ECO:0007669"/>
    <property type="project" value="UniProtKB-ARBA"/>
</dbReference>
<dbReference type="OrthoDB" id="1925696at2759"/>
<comment type="subcellular location">
    <subcellularLocation>
        <location evidence="1">Cell membrane</location>
        <topology evidence="1">Single-pass type I membrane protein</topology>
    </subcellularLocation>
</comment>
<evidence type="ECO:0000256" key="11">
    <source>
        <dbReference type="ARBA" id="ARBA00022741"/>
    </source>
</evidence>
<dbReference type="AlphaFoldDB" id="A0A2Z7CLJ3"/>
<keyword evidence="10 22" id="KW-0430">Lectin</keyword>
<evidence type="ECO:0000256" key="14">
    <source>
        <dbReference type="ARBA" id="ARBA00022989"/>
    </source>
</evidence>
<evidence type="ECO:0000256" key="10">
    <source>
        <dbReference type="ARBA" id="ARBA00022734"/>
    </source>
</evidence>
<keyword evidence="16 22" id="KW-0675">Receptor</keyword>
<dbReference type="SMART" id="SM00220">
    <property type="entry name" value="S_TKc"/>
    <property type="match status" value="1"/>
</dbReference>
<dbReference type="Gene3D" id="2.60.120.200">
    <property type="match status" value="1"/>
</dbReference>
<dbReference type="EMBL" id="KQ995242">
    <property type="protein sequence ID" value="KZV47623.1"/>
    <property type="molecule type" value="Genomic_DNA"/>
</dbReference>
<organism evidence="22 23">
    <name type="scientific">Dorcoceras hygrometricum</name>
    <dbReference type="NCBI Taxonomy" id="472368"/>
    <lineage>
        <taxon>Eukaryota</taxon>
        <taxon>Viridiplantae</taxon>
        <taxon>Streptophyta</taxon>
        <taxon>Embryophyta</taxon>
        <taxon>Tracheophyta</taxon>
        <taxon>Spermatophyta</taxon>
        <taxon>Magnoliopsida</taxon>
        <taxon>eudicotyledons</taxon>
        <taxon>Gunneridae</taxon>
        <taxon>Pentapetalae</taxon>
        <taxon>asterids</taxon>
        <taxon>lamiids</taxon>
        <taxon>Lamiales</taxon>
        <taxon>Gesneriaceae</taxon>
        <taxon>Didymocarpoideae</taxon>
        <taxon>Trichosporeae</taxon>
        <taxon>Loxocarpinae</taxon>
        <taxon>Dorcoceras</taxon>
    </lineage>
</organism>
<dbReference type="PROSITE" id="PS00307">
    <property type="entry name" value="LECTIN_LEGUME_BETA"/>
    <property type="match status" value="1"/>
</dbReference>
<dbReference type="PROSITE" id="PS00107">
    <property type="entry name" value="PROTEIN_KINASE_ATP"/>
    <property type="match status" value="1"/>
</dbReference>
<dbReference type="PROSITE" id="PS50011">
    <property type="entry name" value="PROTEIN_KINASE_DOM"/>
    <property type="match status" value="1"/>
</dbReference>
<feature type="binding site" evidence="18">
    <location>
        <position position="365"/>
    </location>
    <ligand>
        <name>ATP</name>
        <dbReference type="ChEBI" id="CHEBI:30616"/>
    </ligand>
</feature>
<dbReference type="Gene3D" id="1.10.510.10">
    <property type="entry name" value="Transferase(Phosphotransferase) domain 1"/>
    <property type="match status" value="1"/>
</dbReference>
<dbReference type="InterPro" id="IPR000719">
    <property type="entry name" value="Prot_kinase_dom"/>
</dbReference>
<evidence type="ECO:0000256" key="16">
    <source>
        <dbReference type="ARBA" id="ARBA00023170"/>
    </source>
</evidence>
<evidence type="ECO:0000256" key="4">
    <source>
        <dbReference type="ARBA" id="ARBA00012513"/>
    </source>
</evidence>
<evidence type="ECO:0000256" key="18">
    <source>
        <dbReference type="PROSITE-ProRule" id="PRU10141"/>
    </source>
</evidence>
<dbReference type="PANTHER" id="PTHR27007">
    <property type="match status" value="1"/>
</dbReference>
<comment type="similarity">
    <text evidence="3">In the C-terminal section; belongs to the protein kinase superfamily. Ser/Thr protein kinase family.</text>
</comment>
<keyword evidence="14 19" id="KW-1133">Transmembrane helix</keyword>
<reference evidence="22 23" key="1">
    <citation type="journal article" date="2015" name="Proc. Natl. Acad. Sci. U.S.A.">
        <title>The resurrection genome of Boea hygrometrica: A blueprint for survival of dehydration.</title>
        <authorList>
            <person name="Xiao L."/>
            <person name="Yang G."/>
            <person name="Zhang L."/>
            <person name="Yang X."/>
            <person name="Zhao S."/>
            <person name="Ji Z."/>
            <person name="Zhou Q."/>
            <person name="Hu M."/>
            <person name="Wang Y."/>
            <person name="Chen M."/>
            <person name="Xu Y."/>
            <person name="Jin H."/>
            <person name="Xiao X."/>
            <person name="Hu G."/>
            <person name="Bao F."/>
            <person name="Hu Y."/>
            <person name="Wan P."/>
            <person name="Li L."/>
            <person name="Deng X."/>
            <person name="Kuang T."/>
            <person name="Xiang C."/>
            <person name="Zhu J.K."/>
            <person name="Oliver M.J."/>
            <person name="He Y."/>
        </authorList>
    </citation>
    <scope>NUCLEOTIDE SEQUENCE [LARGE SCALE GENOMIC DNA]</scope>
    <source>
        <strain evidence="23">cv. XS01</strain>
    </source>
</reference>
<dbReference type="Pfam" id="PF00139">
    <property type="entry name" value="Lectin_legB"/>
    <property type="match status" value="1"/>
</dbReference>
<feature type="chain" id="PRO_5016393375" description="non-specific serine/threonine protein kinase" evidence="20">
    <location>
        <begin position="21"/>
        <end position="656"/>
    </location>
</feature>
<dbReference type="GO" id="GO:0030246">
    <property type="term" value="F:carbohydrate binding"/>
    <property type="evidence" value="ECO:0007669"/>
    <property type="project" value="UniProtKB-KW"/>
</dbReference>
<comment type="similarity">
    <text evidence="2">In the N-terminal section; belongs to the leguminous lectin family.</text>
</comment>
<evidence type="ECO:0000256" key="1">
    <source>
        <dbReference type="ARBA" id="ARBA00004251"/>
    </source>
</evidence>
<evidence type="ECO:0000256" key="5">
    <source>
        <dbReference type="ARBA" id="ARBA00022475"/>
    </source>
</evidence>
<dbReference type="GO" id="GO:0005524">
    <property type="term" value="F:ATP binding"/>
    <property type="evidence" value="ECO:0007669"/>
    <property type="project" value="UniProtKB-UniRule"/>
</dbReference>
<name>A0A2Z7CLJ3_9LAMI</name>
<dbReference type="GO" id="GO:0004674">
    <property type="term" value="F:protein serine/threonine kinase activity"/>
    <property type="evidence" value="ECO:0007669"/>
    <property type="project" value="UniProtKB-KW"/>
</dbReference>
<keyword evidence="6" id="KW-0723">Serine/threonine-protein kinase</keyword>
<evidence type="ECO:0000313" key="22">
    <source>
        <dbReference type="EMBL" id="KZV47623.1"/>
    </source>
</evidence>
<dbReference type="CDD" id="cd14066">
    <property type="entry name" value="STKc_IRAK"/>
    <property type="match status" value="1"/>
</dbReference>
<evidence type="ECO:0000256" key="19">
    <source>
        <dbReference type="SAM" id="Phobius"/>
    </source>
</evidence>
<gene>
    <name evidence="22" type="ORF">F511_14409</name>
</gene>
<dbReference type="InterPro" id="IPR050528">
    <property type="entry name" value="L-type_Lectin-RKs"/>
</dbReference>
<evidence type="ECO:0000256" key="13">
    <source>
        <dbReference type="ARBA" id="ARBA00022840"/>
    </source>
</evidence>
<dbReference type="FunFam" id="3.30.200.20:FF:000178">
    <property type="entry name" value="serine/threonine-protein kinase PBS1-like"/>
    <property type="match status" value="1"/>
</dbReference>
<evidence type="ECO:0000256" key="12">
    <source>
        <dbReference type="ARBA" id="ARBA00022777"/>
    </source>
</evidence>
<evidence type="ECO:0000256" key="8">
    <source>
        <dbReference type="ARBA" id="ARBA00022692"/>
    </source>
</evidence>
<dbReference type="InterPro" id="IPR013320">
    <property type="entry name" value="ConA-like_dom_sf"/>
</dbReference>
<dbReference type="Gene3D" id="3.30.200.20">
    <property type="entry name" value="Phosphorylase Kinase, domain 1"/>
    <property type="match status" value="1"/>
</dbReference>
<dbReference type="EC" id="2.7.11.1" evidence="4"/>
<dbReference type="InterPro" id="IPR011009">
    <property type="entry name" value="Kinase-like_dom_sf"/>
</dbReference>
<keyword evidence="11 18" id="KW-0547">Nucleotide-binding</keyword>
<evidence type="ECO:0000256" key="17">
    <source>
        <dbReference type="ARBA" id="ARBA00023180"/>
    </source>
</evidence>
<evidence type="ECO:0000256" key="2">
    <source>
        <dbReference type="ARBA" id="ARBA00008536"/>
    </source>
</evidence>
<dbReference type="GO" id="GO:0005886">
    <property type="term" value="C:plasma membrane"/>
    <property type="evidence" value="ECO:0007669"/>
    <property type="project" value="UniProtKB-SubCell"/>
</dbReference>
<keyword evidence="12 22" id="KW-0418">Kinase</keyword>
<dbReference type="SUPFAM" id="SSF56112">
    <property type="entry name" value="Protein kinase-like (PK-like)"/>
    <property type="match status" value="1"/>
</dbReference>
<dbReference type="SUPFAM" id="SSF49899">
    <property type="entry name" value="Concanavalin A-like lectins/glucanases"/>
    <property type="match status" value="1"/>
</dbReference>
<dbReference type="InterPro" id="IPR019825">
    <property type="entry name" value="Lectin_legB_Mn/Ca_BS"/>
</dbReference>
<evidence type="ECO:0000256" key="3">
    <source>
        <dbReference type="ARBA" id="ARBA00010217"/>
    </source>
</evidence>
<protein>
    <recommendedName>
        <fullName evidence="4">non-specific serine/threonine protein kinase</fullName>
        <ecNumber evidence="4">2.7.11.1</ecNumber>
    </recommendedName>
</protein>
<evidence type="ECO:0000256" key="20">
    <source>
        <dbReference type="SAM" id="SignalP"/>
    </source>
</evidence>
<keyword evidence="9 20" id="KW-0732">Signal</keyword>
<dbReference type="InterPro" id="IPR017441">
    <property type="entry name" value="Protein_kinase_ATP_BS"/>
</dbReference>
<dbReference type="FunFam" id="1.10.510.10:FF:000240">
    <property type="entry name" value="Lectin-domain containing receptor kinase A4.3"/>
    <property type="match status" value="1"/>
</dbReference>
<feature type="domain" description="Protein kinase" evidence="21">
    <location>
        <begin position="333"/>
        <end position="606"/>
    </location>
</feature>
<keyword evidence="17" id="KW-0325">Glycoprotein</keyword>
<keyword evidence="5" id="KW-1003">Cell membrane</keyword>
<dbReference type="PROSITE" id="PS00108">
    <property type="entry name" value="PROTEIN_KINASE_ST"/>
    <property type="match status" value="1"/>
</dbReference>
<evidence type="ECO:0000256" key="7">
    <source>
        <dbReference type="ARBA" id="ARBA00022679"/>
    </source>
</evidence>
<dbReference type="InterPro" id="IPR001220">
    <property type="entry name" value="Legume_lectin_dom"/>
</dbReference>
<evidence type="ECO:0000313" key="23">
    <source>
        <dbReference type="Proteomes" id="UP000250235"/>
    </source>
</evidence>
<feature type="transmembrane region" description="Helical" evidence="19">
    <location>
        <begin position="274"/>
        <end position="294"/>
    </location>
</feature>
<keyword evidence="23" id="KW-1185">Reference proteome</keyword>
<keyword evidence="13 18" id="KW-0067">ATP-binding</keyword>
<evidence type="ECO:0000259" key="21">
    <source>
        <dbReference type="PROSITE" id="PS50011"/>
    </source>
</evidence>
<proteinExistence type="inferred from homology"/>
<keyword evidence="15 19" id="KW-0472">Membrane</keyword>
<evidence type="ECO:0000256" key="9">
    <source>
        <dbReference type="ARBA" id="ARBA00022729"/>
    </source>
</evidence>